<name>A0A517L190_9PEZI</name>
<protein>
    <submittedName>
        <fullName evidence="1">Uncharacterized protein</fullName>
    </submittedName>
</protein>
<evidence type="ECO:0000313" key="1">
    <source>
        <dbReference type="EMBL" id="QDS69404.1"/>
    </source>
</evidence>
<dbReference type="EMBL" id="CP042187">
    <property type="protein sequence ID" value="QDS69404.1"/>
    <property type="molecule type" value="Genomic_DNA"/>
</dbReference>
<proteinExistence type="predicted"/>
<organism evidence="1 2">
    <name type="scientific">Venturia effusa</name>
    <dbReference type="NCBI Taxonomy" id="50376"/>
    <lineage>
        <taxon>Eukaryota</taxon>
        <taxon>Fungi</taxon>
        <taxon>Dikarya</taxon>
        <taxon>Ascomycota</taxon>
        <taxon>Pezizomycotina</taxon>
        <taxon>Dothideomycetes</taxon>
        <taxon>Pleosporomycetidae</taxon>
        <taxon>Venturiales</taxon>
        <taxon>Venturiaceae</taxon>
        <taxon>Venturia</taxon>
    </lineage>
</organism>
<keyword evidence="2" id="KW-1185">Reference proteome</keyword>
<accession>A0A517L190</accession>
<evidence type="ECO:0000313" key="2">
    <source>
        <dbReference type="Proteomes" id="UP000316270"/>
    </source>
</evidence>
<gene>
    <name evidence="1" type="ORF">FKW77_004854</name>
</gene>
<dbReference type="AlphaFoldDB" id="A0A517L190"/>
<sequence length="85" mass="9264">MAVAVLIGTSSAEKLAACYNGQNPKYSPGYTKNCCGKYSYPWCDLSDFQAEQNFKSCASNGGKRNMIYIVDNGYQYVDSGGICHP</sequence>
<reference evidence="1 2" key="1">
    <citation type="submission" date="2019-07" db="EMBL/GenBank/DDBJ databases">
        <title>Finished genome of Venturia effusa.</title>
        <authorList>
            <person name="Young C.A."/>
            <person name="Cox M.P."/>
            <person name="Ganley A.R.D."/>
            <person name="David W.J."/>
        </authorList>
    </citation>
    <scope>NUCLEOTIDE SEQUENCE [LARGE SCALE GENOMIC DNA]</scope>
    <source>
        <strain evidence="2">albino</strain>
    </source>
</reference>
<dbReference type="Proteomes" id="UP000316270">
    <property type="component" value="Chromosome 3"/>
</dbReference>